<dbReference type="PANTHER" id="PTHR12993:SF26">
    <property type="entry name" value="1D-MYO-INOSITOL 2-ACETAMIDO-2-DEOXY-ALPHA-D-GLUCOPYRANOSIDE DEACETYLASE"/>
    <property type="match status" value="1"/>
</dbReference>
<dbReference type="GO" id="GO:0016137">
    <property type="term" value="P:glycoside metabolic process"/>
    <property type="evidence" value="ECO:0007669"/>
    <property type="project" value="UniProtKB-ARBA"/>
</dbReference>
<reference evidence="4 5" key="1">
    <citation type="journal article" date="2010" name="Genome Biol. Evol.">
        <title>The sequence of a 1.8-mb bacterial linear plasmid reveals a rich evolutionary reservoir of secondary metabolic pathways.</title>
        <authorList>
            <person name="Medema M.H."/>
            <person name="Trefzer A."/>
            <person name="Kovalchuk A."/>
            <person name="van den Berg M."/>
            <person name="Mueller U."/>
            <person name="Heijne W."/>
            <person name="Wu L."/>
            <person name="Alam M.T."/>
            <person name="Ronning C.M."/>
            <person name="Nierman W.C."/>
            <person name="Bovenberg R.A.L."/>
            <person name="Breitling R."/>
            <person name="Takano E."/>
        </authorList>
    </citation>
    <scope>NUCLEOTIDE SEQUENCE [LARGE SCALE GENOMIC DNA]</scope>
    <source>
        <strain evidence="5">ATCC 27064 / DSM 738 / JCM 4710 / NBRC 13307 / NCIMB 12785 / NRRL 3585 / VKM Ac-602</strain>
    </source>
</reference>
<dbReference type="Pfam" id="PF02585">
    <property type="entry name" value="PIG-L"/>
    <property type="match status" value="1"/>
</dbReference>
<keyword evidence="5" id="KW-1185">Reference proteome</keyword>
<dbReference type="GO" id="GO:0016811">
    <property type="term" value="F:hydrolase activity, acting on carbon-nitrogen (but not peptide) bonds, in linear amides"/>
    <property type="evidence" value="ECO:0007669"/>
    <property type="project" value="TreeGrafter"/>
</dbReference>
<dbReference type="RefSeq" id="WP_003959464.1">
    <property type="nucleotide sequence ID" value="NZ_CM000913.1"/>
</dbReference>
<dbReference type="InterPro" id="IPR000772">
    <property type="entry name" value="Ricin_B_lectin"/>
</dbReference>
<evidence type="ECO:0000259" key="3">
    <source>
        <dbReference type="SMART" id="SM00458"/>
    </source>
</evidence>
<dbReference type="InterPro" id="IPR003737">
    <property type="entry name" value="GlcNAc_PI_deacetylase-related"/>
</dbReference>
<dbReference type="PANTHER" id="PTHR12993">
    <property type="entry name" value="N-ACETYLGLUCOSAMINYL-PHOSPHATIDYLINOSITOL DE-N-ACETYLASE-RELATED"/>
    <property type="match status" value="1"/>
</dbReference>
<protein>
    <submittedName>
        <fullName evidence="4">Putative lipoprotein</fullName>
    </submittedName>
</protein>
<dbReference type="KEGG" id="sclf:BB341_26010"/>
<dbReference type="SMART" id="SM00458">
    <property type="entry name" value="RICIN"/>
    <property type="match status" value="1"/>
</dbReference>
<accession>E2Q8A0</accession>
<proteinExistence type="predicted"/>
<evidence type="ECO:0000313" key="4">
    <source>
        <dbReference type="EMBL" id="EFG05432.1"/>
    </source>
</evidence>
<feature type="compositionally biased region" description="Low complexity" evidence="2">
    <location>
        <begin position="11"/>
        <end position="28"/>
    </location>
</feature>
<dbReference type="GeneID" id="93732943"/>
<dbReference type="Gene3D" id="3.40.50.10320">
    <property type="entry name" value="LmbE-like"/>
    <property type="match status" value="1"/>
</dbReference>
<evidence type="ECO:0000256" key="2">
    <source>
        <dbReference type="SAM" id="MobiDB-lite"/>
    </source>
</evidence>
<feature type="region of interest" description="Disordered" evidence="2">
    <location>
        <begin position="1"/>
        <end position="57"/>
    </location>
</feature>
<dbReference type="CDD" id="cd00161">
    <property type="entry name" value="beta-trefoil_Ricin-like"/>
    <property type="match status" value="1"/>
</dbReference>
<dbReference type="SUPFAM" id="SSF102588">
    <property type="entry name" value="LmbE-like"/>
    <property type="match status" value="1"/>
</dbReference>
<organism evidence="4 5">
    <name type="scientific">Streptomyces clavuligerus</name>
    <dbReference type="NCBI Taxonomy" id="1901"/>
    <lineage>
        <taxon>Bacteria</taxon>
        <taxon>Bacillati</taxon>
        <taxon>Actinomycetota</taxon>
        <taxon>Actinomycetes</taxon>
        <taxon>Kitasatosporales</taxon>
        <taxon>Streptomycetaceae</taxon>
        <taxon>Streptomyces</taxon>
    </lineage>
</organism>
<dbReference type="Proteomes" id="UP000002357">
    <property type="component" value="Chromosome"/>
</dbReference>
<keyword evidence="4" id="KW-0449">Lipoprotein</keyword>
<gene>
    <name evidence="4" type="ORF">SCLAV_0356</name>
</gene>
<dbReference type="SUPFAM" id="SSF50370">
    <property type="entry name" value="Ricin B-like lectins"/>
    <property type="match status" value="1"/>
</dbReference>
<dbReference type="STRING" id="1901.BB341_26010"/>
<feature type="domain" description="Ricin B lectin" evidence="3">
    <location>
        <begin position="390"/>
        <end position="530"/>
    </location>
</feature>
<evidence type="ECO:0000256" key="1">
    <source>
        <dbReference type="ARBA" id="ARBA00022833"/>
    </source>
</evidence>
<dbReference type="AlphaFoldDB" id="E2Q8A0"/>
<sequence length="533" mass="57286">MGRNRPLVRSAAADAAGDTGAARRTGVADTDDGTGRTGRCGPGRREGGTSAPSRPRASTLVTAALAVSAALAAVVGCAPAPGPGHAPGTLSAPPRSGTPAARESPGCHRTLVAVAHPDDDLFFLNPRIRDTIRAGCPVDTVFLTAGDGGKKDPTAAREYVDRRQYGVRAAYAEMAEAANRWDRDDVPAGGVTVRSYRLADQARNTDVRLTFLDLHDGLPEGQQPNSMRRLLTGETREIEAFQGGARYTEQRLLDTVSDLARLARADRILTLDHDNASFAFGLGGGVDHADHGTGARYVRRVGYALGIPVTAYLGYTMSPLAPNLTPGQVAEKDEVARWYLANRTCHANGTCASVAPYRGTLRKDWSLWVHRQYEVVHRAPRPGELLGDIGRTTHAAGRDPARCLDPGGTPPAAGPVRLRRCAGSPAQRWDIGGDGTIRPRADRSRCLTALGPSAGLEPCATGRAEQRWTREPWPDTTWKRTAWRIAGAGNRCLYQDDRQFPAHWADRDRQDPGLTLADCGGPPRPELYWRWGG</sequence>
<dbReference type="eggNOG" id="COG2120">
    <property type="taxonomic scope" value="Bacteria"/>
</dbReference>
<feature type="region of interest" description="Disordered" evidence="2">
    <location>
        <begin position="84"/>
        <end position="105"/>
    </location>
</feature>
<dbReference type="InterPro" id="IPR035992">
    <property type="entry name" value="Ricin_B-like_lectins"/>
</dbReference>
<evidence type="ECO:0000313" key="5">
    <source>
        <dbReference type="Proteomes" id="UP000002357"/>
    </source>
</evidence>
<dbReference type="InterPro" id="IPR024078">
    <property type="entry name" value="LmbE-like_dom_sf"/>
</dbReference>
<dbReference type="OrthoDB" id="6064917at2"/>
<keyword evidence="1" id="KW-0862">Zinc</keyword>
<name>E2Q8A0_STRCL</name>
<dbReference type="EMBL" id="CM000913">
    <property type="protein sequence ID" value="EFG05432.1"/>
    <property type="molecule type" value="Genomic_DNA"/>
</dbReference>
<dbReference type="Pfam" id="PF00652">
    <property type="entry name" value="Ricin_B_lectin"/>
    <property type="match status" value="1"/>
</dbReference>
<dbReference type="PROSITE" id="PS50231">
    <property type="entry name" value="RICIN_B_LECTIN"/>
    <property type="match status" value="1"/>
</dbReference>
<dbReference type="Gene3D" id="2.80.10.50">
    <property type="match status" value="1"/>
</dbReference>